<name>A0A219ARK4_METCM</name>
<dbReference type="Proteomes" id="UP000078397">
    <property type="component" value="Unassembled WGS sequence"/>
</dbReference>
<dbReference type="GeneID" id="33936548"/>
<comment type="caution">
    <text evidence="1">The sequence shown here is derived from an EMBL/GenBank/DDBJ whole genome shotgun (WGS) entry which is preliminary data.</text>
</comment>
<evidence type="ECO:0000313" key="1">
    <source>
        <dbReference type="EMBL" id="OWT43229.1"/>
    </source>
</evidence>
<sequence length="108" mass="11417">MSTCLMRQLGGVGRDPLWRRAVQLTRSKAGKTAEKGSFGVGIVDGSQRWKHQASLGWSVKSSTASLCGGRWSGVQSWISVSGFSTGAGTGAAARRPSRPLVFGSSRYV</sequence>
<dbReference type="AlphaFoldDB" id="A0A219ARK4"/>
<protein>
    <submittedName>
        <fullName evidence="1">Uncharacterized protein</fullName>
    </submittedName>
</protein>
<keyword evidence="2" id="KW-1185">Reference proteome</keyword>
<dbReference type="RefSeq" id="XP_022285671.1">
    <property type="nucleotide sequence ID" value="XM_022429302.1"/>
</dbReference>
<accession>A0A219ARK4</accession>
<dbReference type="KEGG" id="pchm:VFPPC_17608"/>
<proteinExistence type="predicted"/>
<gene>
    <name evidence="1" type="ORF">VFPPC_17608</name>
</gene>
<reference evidence="1 2" key="1">
    <citation type="journal article" date="2016" name="PLoS Pathog.">
        <title>Biosynthesis of antibiotic leucinostatins in bio-control fungus Purpureocillium lilacinum and their inhibition on phytophthora revealed by genome mining.</title>
        <authorList>
            <person name="Wang G."/>
            <person name="Liu Z."/>
            <person name="Lin R."/>
            <person name="Li E."/>
            <person name="Mao Z."/>
            <person name="Ling J."/>
            <person name="Yang Y."/>
            <person name="Yin W.B."/>
            <person name="Xie B."/>
        </authorList>
    </citation>
    <scope>NUCLEOTIDE SEQUENCE [LARGE SCALE GENOMIC DNA]</scope>
    <source>
        <strain evidence="1">170</strain>
    </source>
</reference>
<evidence type="ECO:0000313" key="2">
    <source>
        <dbReference type="Proteomes" id="UP000078397"/>
    </source>
</evidence>
<organism evidence="1 2">
    <name type="scientific">Pochonia chlamydosporia 170</name>
    <dbReference type="NCBI Taxonomy" id="1380566"/>
    <lineage>
        <taxon>Eukaryota</taxon>
        <taxon>Fungi</taxon>
        <taxon>Dikarya</taxon>
        <taxon>Ascomycota</taxon>
        <taxon>Pezizomycotina</taxon>
        <taxon>Sordariomycetes</taxon>
        <taxon>Hypocreomycetidae</taxon>
        <taxon>Hypocreales</taxon>
        <taxon>Clavicipitaceae</taxon>
        <taxon>Pochonia</taxon>
    </lineage>
</organism>
<dbReference type="EMBL" id="LSBJ02000002">
    <property type="protein sequence ID" value="OWT43229.1"/>
    <property type="molecule type" value="Genomic_DNA"/>
</dbReference>